<evidence type="ECO:0000313" key="4">
    <source>
        <dbReference type="Proteomes" id="UP000515129"/>
    </source>
</evidence>
<dbReference type="AlphaFoldDB" id="A0A6P6K715"/>
<organism evidence="4 5">
    <name type="scientific">Carassius auratus</name>
    <name type="common">Goldfish</name>
    <dbReference type="NCBI Taxonomy" id="7957"/>
    <lineage>
        <taxon>Eukaryota</taxon>
        <taxon>Metazoa</taxon>
        <taxon>Chordata</taxon>
        <taxon>Craniata</taxon>
        <taxon>Vertebrata</taxon>
        <taxon>Euteleostomi</taxon>
        <taxon>Actinopterygii</taxon>
        <taxon>Neopterygii</taxon>
        <taxon>Teleostei</taxon>
        <taxon>Ostariophysi</taxon>
        <taxon>Cypriniformes</taxon>
        <taxon>Cyprinidae</taxon>
        <taxon>Cyprininae</taxon>
        <taxon>Carassius</taxon>
    </lineage>
</organism>
<keyword evidence="4" id="KW-1185">Reference proteome</keyword>
<feature type="region of interest" description="Disordered" evidence="2">
    <location>
        <begin position="312"/>
        <end position="363"/>
    </location>
</feature>
<dbReference type="GO" id="GO:0005634">
    <property type="term" value="C:nucleus"/>
    <property type="evidence" value="ECO:0007669"/>
    <property type="project" value="TreeGrafter"/>
</dbReference>
<dbReference type="InterPro" id="IPR009057">
    <property type="entry name" value="Homeodomain-like_sf"/>
</dbReference>
<dbReference type="SMART" id="SM00674">
    <property type="entry name" value="CENPB"/>
    <property type="match status" value="3"/>
</dbReference>
<proteinExistence type="predicted"/>
<evidence type="ECO:0000256" key="2">
    <source>
        <dbReference type="SAM" id="MobiDB-lite"/>
    </source>
</evidence>
<protein>
    <submittedName>
        <fullName evidence="5">Uncharacterized protein LOC113049053</fullName>
    </submittedName>
</protein>
<dbReference type="GO" id="GO:0003677">
    <property type="term" value="F:DNA binding"/>
    <property type="evidence" value="ECO:0007669"/>
    <property type="project" value="UniProtKB-KW"/>
</dbReference>
<evidence type="ECO:0000256" key="1">
    <source>
        <dbReference type="ARBA" id="ARBA00023125"/>
    </source>
</evidence>
<feature type="domain" description="HTH CENPB-type" evidence="3">
    <location>
        <begin position="153"/>
        <end position="224"/>
    </location>
</feature>
<dbReference type="OrthoDB" id="125347at2759"/>
<dbReference type="SUPFAM" id="SSF46689">
    <property type="entry name" value="Homeodomain-like"/>
    <property type="match status" value="3"/>
</dbReference>
<dbReference type="KEGG" id="caua:113049053"/>
<dbReference type="GeneID" id="113049053"/>
<gene>
    <name evidence="5" type="primary">LOC113049053</name>
</gene>
<accession>A0A6P6K715</accession>
<feature type="compositionally biased region" description="Low complexity" evidence="2">
    <location>
        <begin position="336"/>
        <end position="349"/>
    </location>
</feature>
<dbReference type="PROSITE" id="PS51253">
    <property type="entry name" value="HTH_CENPB"/>
    <property type="match status" value="3"/>
</dbReference>
<sequence>MATRKYCRRSIQERKRILDKYDQLPPMSQSAAARLLNISSQLLFIWLRRRNIKNAKANLPMTVFPTRKTPRVKLEDALWRWIDTSRENGITVDDSTIRKKATLMATEMGLCNFRATTEWLTIFKTRETVIRKMFQVDRKTGDAPKEPKSGNKPKTNLTAKKTHRIEAAMWRWIDHSRESGISVDESTIRSKAARLARTVGFRNFRANSQWFTRFKTREGIVRAMFQIDRNNQSSDNKTEAQLVPRIDFTSTKTRQLEAGPRRWIDHSRESGTVTDQMIRSEATRLARSMGYRNFRANSDWLNRSKTRGKVVGEPFEFKQCSENPQSDQTEDRSASDQDSQQSDESTTDQSSDESDALTDLDIPKLEPTAVTAELNGDLHTVTVPSLWQMKEAMKTLATGLLYRGFCDFKLLHQFEKEVSTVLRRSVALATHSGSQA</sequence>
<dbReference type="RefSeq" id="XP_026066867.1">
    <property type="nucleotide sequence ID" value="XM_026211082.1"/>
</dbReference>
<dbReference type="Proteomes" id="UP000515129">
    <property type="component" value="Chromosome 30"/>
</dbReference>
<dbReference type="Pfam" id="PF03221">
    <property type="entry name" value="HTH_Tnp_Tc5"/>
    <property type="match status" value="3"/>
</dbReference>
<evidence type="ECO:0000313" key="5">
    <source>
        <dbReference type="RefSeq" id="XP_026066867.1"/>
    </source>
</evidence>
<name>A0A6P6K715_CARAU</name>
<evidence type="ECO:0000259" key="3">
    <source>
        <dbReference type="PROSITE" id="PS51253"/>
    </source>
</evidence>
<dbReference type="PANTHER" id="PTHR19303">
    <property type="entry name" value="TRANSPOSON"/>
    <property type="match status" value="1"/>
</dbReference>
<dbReference type="PANTHER" id="PTHR19303:SF73">
    <property type="entry name" value="PROTEIN PDC2"/>
    <property type="match status" value="1"/>
</dbReference>
<keyword evidence="1" id="KW-0238">DNA-binding</keyword>
<reference evidence="5" key="1">
    <citation type="submission" date="2025-08" db="UniProtKB">
        <authorList>
            <consortium name="RefSeq"/>
        </authorList>
    </citation>
    <scope>IDENTIFICATION</scope>
    <source>
        <strain evidence="5">Wakin</strain>
        <tissue evidence="5">Muscle</tissue>
    </source>
</reference>
<dbReference type="Gene3D" id="1.10.10.60">
    <property type="entry name" value="Homeodomain-like"/>
    <property type="match status" value="3"/>
</dbReference>
<feature type="domain" description="HTH CENPB-type" evidence="3">
    <location>
        <begin position="62"/>
        <end position="133"/>
    </location>
</feature>
<feature type="domain" description="HTH CENPB-type" evidence="3">
    <location>
        <begin position="244"/>
        <end position="314"/>
    </location>
</feature>
<dbReference type="InterPro" id="IPR006600">
    <property type="entry name" value="HTH_CenpB_DNA-bd_dom"/>
</dbReference>
<dbReference type="InterPro" id="IPR050863">
    <property type="entry name" value="CenT-Element_Derived"/>
</dbReference>